<sequence length="83" mass="9719">AFDRYKAANQKESLRLTLLANDDENSRKLSEYLKETLEQALDGLTIELQNVPKKNRIDRMNRQDFDFALTAWGADYDDPLAYY</sequence>
<feature type="non-terminal residue" evidence="2">
    <location>
        <position position="1"/>
    </location>
</feature>
<accession>A0AAW6YNH7</accession>
<dbReference type="SUPFAM" id="SSF53850">
    <property type="entry name" value="Periplasmic binding protein-like II"/>
    <property type="match status" value="1"/>
</dbReference>
<dbReference type="Pfam" id="PF00496">
    <property type="entry name" value="SBP_bac_5"/>
    <property type="match status" value="1"/>
</dbReference>
<evidence type="ECO:0000313" key="2">
    <source>
        <dbReference type="EMBL" id="MDK7294323.1"/>
    </source>
</evidence>
<reference evidence="2" key="1">
    <citation type="submission" date="2023-05" db="EMBL/GenBank/DDBJ databases">
        <title>Cataloging the Phylogenetic Diversity of Human Bladder Bacteria.</title>
        <authorList>
            <person name="Du J."/>
        </authorList>
    </citation>
    <scope>NUCLEOTIDE SEQUENCE</scope>
    <source>
        <strain evidence="2">UMB0765</strain>
    </source>
</reference>
<dbReference type="InterPro" id="IPR000914">
    <property type="entry name" value="SBP_5_dom"/>
</dbReference>
<comment type="caution">
    <text evidence="2">The sequence shown here is derived from an EMBL/GenBank/DDBJ whole genome shotgun (WGS) entry which is preliminary data.</text>
</comment>
<protein>
    <submittedName>
        <fullName evidence="2">ABC transporter substrate-binding protein</fullName>
    </submittedName>
</protein>
<dbReference type="AlphaFoldDB" id="A0AAW6YNH7"/>
<dbReference type="Proteomes" id="UP001237917">
    <property type="component" value="Unassembled WGS sequence"/>
</dbReference>
<evidence type="ECO:0000313" key="3">
    <source>
        <dbReference type="Proteomes" id="UP001237917"/>
    </source>
</evidence>
<feature type="non-terminal residue" evidence="2">
    <location>
        <position position="83"/>
    </location>
</feature>
<dbReference type="RefSeq" id="WP_285362675.1">
    <property type="nucleotide sequence ID" value="NZ_JASOPU010000414.1"/>
</dbReference>
<proteinExistence type="predicted"/>
<dbReference type="EMBL" id="JASOPU010000414">
    <property type="protein sequence ID" value="MDK7294323.1"/>
    <property type="molecule type" value="Genomic_DNA"/>
</dbReference>
<dbReference type="Gene3D" id="3.10.105.10">
    <property type="entry name" value="Dipeptide-binding Protein, Domain 3"/>
    <property type="match status" value="1"/>
</dbReference>
<feature type="domain" description="Solute-binding protein family 5" evidence="1">
    <location>
        <begin position="13"/>
        <end position="83"/>
    </location>
</feature>
<organism evidence="2 3">
    <name type="scientific">Streptococcus pasteurianus</name>
    <dbReference type="NCBI Taxonomy" id="197614"/>
    <lineage>
        <taxon>Bacteria</taxon>
        <taxon>Bacillati</taxon>
        <taxon>Bacillota</taxon>
        <taxon>Bacilli</taxon>
        <taxon>Lactobacillales</taxon>
        <taxon>Streptococcaceae</taxon>
        <taxon>Streptococcus</taxon>
    </lineage>
</organism>
<evidence type="ECO:0000259" key="1">
    <source>
        <dbReference type="Pfam" id="PF00496"/>
    </source>
</evidence>
<name>A0AAW6YNH7_9STRE</name>
<gene>
    <name evidence="2" type="ORF">QP487_12975</name>
</gene>